<dbReference type="AlphaFoldDB" id="A0A2T2PAD1"/>
<dbReference type="EMBL" id="KZ678128">
    <property type="protein sequence ID" value="PSN74622.1"/>
    <property type="molecule type" value="Genomic_DNA"/>
</dbReference>
<evidence type="ECO:0000313" key="3">
    <source>
        <dbReference type="EMBL" id="PSN74622.1"/>
    </source>
</evidence>
<feature type="region of interest" description="Disordered" evidence="1">
    <location>
        <begin position="179"/>
        <end position="251"/>
    </location>
</feature>
<proteinExistence type="predicted"/>
<organism evidence="3 4">
    <name type="scientific">Corynespora cassiicola Philippines</name>
    <dbReference type="NCBI Taxonomy" id="1448308"/>
    <lineage>
        <taxon>Eukaryota</taxon>
        <taxon>Fungi</taxon>
        <taxon>Dikarya</taxon>
        <taxon>Ascomycota</taxon>
        <taxon>Pezizomycotina</taxon>
        <taxon>Dothideomycetes</taxon>
        <taxon>Pleosporomycetidae</taxon>
        <taxon>Pleosporales</taxon>
        <taxon>Corynesporascaceae</taxon>
        <taxon>Corynespora</taxon>
    </lineage>
</organism>
<feature type="chain" id="PRO_5015668341" evidence="2">
    <location>
        <begin position="21"/>
        <end position="437"/>
    </location>
</feature>
<evidence type="ECO:0000313" key="4">
    <source>
        <dbReference type="Proteomes" id="UP000240883"/>
    </source>
</evidence>
<keyword evidence="4" id="KW-1185">Reference proteome</keyword>
<accession>A0A2T2PAD1</accession>
<protein>
    <submittedName>
        <fullName evidence="3">Uncharacterized protein</fullName>
    </submittedName>
</protein>
<evidence type="ECO:0000256" key="1">
    <source>
        <dbReference type="SAM" id="MobiDB-lite"/>
    </source>
</evidence>
<feature type="compositionally biased region" description="Polar residues" evidence="1">
    <location>
        <begin position="179"/>
        <end position="233"/>
    </location>
</feature>
<name>A0A2T2PAD1_CORCC</name>
<feature type="signal peptide" evidence="2">
    <location>
        <begin position="1"/>
        <end position="20"/>
    </location>
</feature>
<dbReference type="Proteomes" id="UP000240883">
    <property type="component" value="Unassembled WGS sequence"/>
</dbReference>
<sequence>MTRISLLLVTALVAFGSVEAKHKKNKDMIAAFVFDNNACHFLPYEELEFKDSECRNLDYTTSKSLEPHPHPKRKFNIGWKGLVQKHGGWEHQCFFTTYKTEKCLGDPLQVFQLEQDLHGRCTDPALPSARSAKFFCRPFSENGIPTVNGYFTPYTPGDHYVTHTVPERRRSLEPLFVSGNETQPLSDETQPLSDETQPLSDETQPLSDKTQPSSNKAELSSNEAQPNSNNTQSRSDETQLRNNNLQPRDSYNTKIGLEEGQHNMMYVWLKNPWKPDDLLCYTCWTPNMEIYFPFKCHAKISPSEVLCPVFGNGKARMARDSMLLGDANGNVTEAQAIPTTLMTSVVPDATLSPRLANGSDSSTAHPLERRSAHKFAWFYSPYLPAERICSKAEWERKHKGPPKEEIRLENFKEQLKCHKKKAVDLNLYPADIVKSPI</sequence>
<gene>
    <name evidence="3" type="ORF">BS50DRAFT_615474</name>
</gene>
<dbReference type="STRING" id="1448308.A0A2T2PAD1"/>
<feature type="compositionally biased region" description="Polar residues" evidence="1">
    <location>
        <begin position="240"/>
        <end position="251"/>
    </location>
</feature>
<keyword evidence="2" id="KW-0732">Signal</keyword>
<reference evidence="3 4" key="1">
    <citation type="journal article" date="2018" name="Front. Microbiol.">
        <title>Genome-Wide Analysis of Corynespora cassiicola Leaf Fall Disease Putative Effectors.</title>
        <authorList>
            <person name="Lopez D."/>
            <person name="Ribeiro S."/>
            <person name="Label P."/>
            <person name="Fumanal B."/>
            <person name="Venisse J.S."/>
            <person name="Kohler A."/>
            <person name="de Oliveira R.R."/>
            <person name="Labutti K."/>
            <person name="Lipzen A."/>
            <person name="Lail K."/>
            <person name="Bauer D."/>
            <person name="Ohm R.A."/>
            <person name="Barry K.W."/>
            <person name="Spatafora J."/>
            <person name="Grigoriev I.V."/>
            <person name="Martin F.M."/>
            <person name="Pujade-Renaud V."/>
        </authorList>
    </citation>
    <scope>NUCLEOTIDE SEQUENCE [LARGE SCALE GENOMIC DNA]</scope>
    <source>
        <strain evidence="3 4">Philippines</strain>
    </source>
</reference>
<evidence type="ECO:0000256" key="2">
    <source>
        <dbReference type="SAM" id="SignalP"/>
    </source>
</evidence>